<organism evidence="2">
    <name type="scientific">Virus NIOZ-UU159</name>
    <dbReference type="NCBI Taxonomy" id="2763270"/>
    <lineage>
        <taxon>Viruses</taxon>
    </lineage>
</organism>
<proteinExistence type="predicted"/>
<gene>
    <name evidence="2" type="ORF">NIOZUU159_00147</name>
</gene>
<evidence type="ECO:0000313" key="2">
    <source>
        <dbReference type="EMBL" id="QPI16654.1"/>
    </source>
</evidence>
<dbReference type="EMBL" id="MW030591">
    <property type="protein sequence ID" value="QPI16654.1"/>
    <property type="molecule type" value="Genomic_DNA"/>
</dbReference>
<reference evidence="2" key="1">
    <citation type="submission" date="2020-08" db="EMBL/GenBank/DDBJ databases">
        <title>Bridging the membrane lipid divide: bacteria of the FCB group superphylum have the potential to synthesize archaeal ether lipids.</title>
        <authorList>
            <person name="Villanueva L."/>
            <person name="von Meijenfeldt F.A.B."/>
            <person name="Westbye A.B."/>
            <person name="Yadav S."/>
            <person name="Hopmans E.C."/>
            <person name="Dutilh B.E."/>
            <person name="Sinninghe Damste J.S."/>
        </authorList>
    </citation>
    <scope>NUCLEOTIDE SEQUENCE</scope>
    <source>
        <strain evidence="2">NIOZ-UU159</strain>
    </source>
</reference>
<accession>A0A7S9SUB4</accession>
<name>A0A7S9SUB4_9VIRU</name>
<feature type="coiled-coil region" evidence="1">
    <location>
        <begin position="58"/>
        <end position="85"/>
    </location>
</feature>
<keyword evidence="1" id="KW-0175">Coiled coil</keyword>
<sequence length="262" mass="30678">MLKSIVLGFIFINYASSFSYNMQLLNNKNDKPVISLKRRDCIKVMPFIVAPFLSAKLVSAEEKSIEQLREEANRIIEIIDAQKEAFNLPTLKKSNNLINTNSTSNMSNNEVEKVNKDDKVEHFNAVLDNVMLSFKNNEAYVSIENLKLHCASSNPLKSQNTKYLIETFNNSKYAILLGKFYNYSYVNYKYEYDKEFNMSYYIVDVKVEADYNTMIYNGIQFNDMYYPESNPNNNNMCYVIYRWALKYVDNDYMIDSCYLISK</sequence>
<protein>
    <submittedName>
        <fullName evidence="2">Uncharacterized protein</fullName>
    </submittedName>
</protein>
<evidence type="ECO:0000256" key="1">
    <source>
        <dbReference type="SAM" id="Coils"/>
    </source>
</evidence>